<keyword evidence="2" id="KW-0479">Metal-binding</keyword>
<sequence>MHISIMLSNKCNYYCSHCIENSDPHQSERLAPEKITGLIDAAGRLSEAGDENLRISFTGGEPFLHFEDLLLCAAAAKRNNAGRIDCVTNCFWAGEALDAARVLKKASNAGIDHLSFSYDPYHGKFVDVVHLKNAFIAAVENGIRVKFKIVLFKDSERAYDFLKNISDITPGKSFSIDEIPGLPLGRAEKLDKSVFLYGAGIPPGKCQGIGNLLITNTGDVYPCCCPAFSEVLRLGNVHSDSLEDIYKNLKEALHLKILLSHGPGYFIPFLKEQGVDLSNEPYVDTCHLCSAVFKSCASCNSAHNNAIDRAIAAWRQDIQRAKEIAEIFSGFLGDG</sequence>
<dbReference type="GO" id="GO:0003824">
    <property type="term" value="F:catalytic activity"/>
    <property type="evidence" value="ECO:0007669"/>
    <property type="project" value="InterPro"/>
</dbReference>
<evidence type="ECO:0000256" key="1">
    <source>
        <dbReference type="ARBA" id="ARBA00022691"/>
    </source>
</evidence>
<dbReference type="InterPro" id="IPR013785">
    <property type="entry name" value="Aldolase_TIM"/>
</dbReference>
<dbReference type="OrthoDB" id="9808591at2"/>
<dbReference type="Pfam" id="PF04055">
    <property type="entry name" value="Radical_SAM"/>
    <property type="match status" value="1"/>
</dbReference>
<evidence type="ECO:0000256" key="2">
    <source>
        <dbReference type="ARBA" id="ARBA00022723"/>
    </source>
</evidence>
<dbReference type="GO" id="GO:0046872">
    <property type="term" value="F:metal ion binding"/>
    <property type="evidence" value="ECO:0007669"/>
    <property type="project" value="UniProtKB-KW"/>
</dbReference>
<gene>
    <name evidence="6" type="primary">moaA_4</name>
    <name evidence="6" type="ORF">CLHUN_10480</name>
</gene>
<dbReference type="InterPro" id="IPR058240">
    <property type="entry name" value="rSAM_sf"/>
</dbReference>
<dbReference type="EMBL" id="MZGX01000005">
    <property type="protein sequence ID" value="OPX45161.1"/>
    <property type="molecule type" value="Genomic_DNA"/>
</dbReference>
<name>A0A1V4SPG7_RUMHU</name>
<dbReference type="SFLD" id="SFLDS00029">
    <property type="entry name" value="Radical_SAM"/>
    <property type="match status" value="1"/>
</dbReference>
<dbReference type="STRING" id="48256.CLHUN_10480"/>
<proteinExistence type="predicted"/>
<keyword evidence="7" id="KW-1185">Reference proteome</keyword>
<dbReference type="GO" id="GO:0051536">
    <property type="term" value="F:iron-sulfur cluster binding"/>
    <property type="evidence" value="ECO:0007669"/>
    <property type="project" value="UniProtKB-KW"/>
</dbReference>
<dbReference type="PANTHER" id="PTHR11228">
    <property type="entry name" value="RADICAL SAM DOMAIN PROTEIN"/>
    <property type="match status" value="1"/>
</dbReference>
<dbReference type="PROSITE" id="PS51918">
    <property type="entry name" value="RADICAL_SAM"/>
    <property type="match status" value="1"/>
</dbReference>
<reference evidence="6 7" key="1">
    <citation type="submission" date="2017-03" db="EMBL/GenBank/DDBJ databases">
        <title>Genome sequence of Clostridium hungatei DSM 14427.</title>
        <authorList>
            <person name="Poehlein A."/>
            <person name="Daniel R."/>
        </authorList>
    </citation>
    <scope>NUCLEOTIDE SEQUENCE [LARGE SCALE GENOMIC DNA]</scope>
    <source>
        <strain evidence="6 7">DSM 14427</strain>
    </source>
</reference>
<accession>A0A1V4SPG7</accession>
<dbReference type="Proteomes" id="UP000191554">
    <property type="component" value="Unassembled WGS sequence"/>
</dbReference>
<dbReference type="InterPro" id="IPR023885">
    <property type="entry name" value="4Fe4S-binding_SPASM_dom"/>
</dbReference>
<dbReference type="InterPro" id="IPR007197">
    <property type="entry name" value="rSAM"/>
</dbReference>
<dbReference type="AlphaFoldDB" id="A0A1V4SPG7"/>
<evidence type="ECO:0000259" key="5">
    <source>
        <dbReference type="PROSITE" id="PS51918"/>
    </source>
</evidence>
<dbReference type="SUPFAM" id="SSF102114">
    <property type="entry name" value="Radical SAM enzymes"/>
    <property type="match status" value="1"/>
</dbReference>
<dbReference type="RefSeq" id="WP_080063500.1">
    <property type="nucleotide sequence ID" value="NZ_MZGX01000005.1"/>
</dbReference>
<dbReference type="InterPro" id="IPR050377">
    <property type="entry name" value="Radical_SAM_PqqE_MftC-like"/>
</dbReference>
<feature type="domain" description="Radical SAM core" evidence="5">
    <location>
        <begin position="1"/>
        <end position="212"/>
    </location>
</feature>
<comment type="caution">
    <text evidence="6">The sequence shown here is derived from an EMBL/GenBank/DDBJ whole genome shotgun (WGS) entry which is preliminary data.</text>
</comment>
<protein>
    <submittedName>
        <fullName evidence="6">Cyclic pyranopterin monophosphate synthase</fullName>
    </submittedName>
</protein>
<dbReference type="CDD" id="cd01335">
    <property type="entry name" value="Radical_SAM"/>
    <property type="match status" value="1"/>
</dbReference>
<keyword evidence="3" id="KW-0408">Iron</keyword>
<dbReference type="PANTHER" id="PTHR11228:SF34">
    <property type="entry name" value="TUNGSTEN-CONTAINING ALDEHYDE FERREDOXIN OXIDOREDUCTASE COFACTOR MODIFYING PROTEIN"/>
    <property type="match status" value="1"/>
</dbReference>
<organism evidence="6 7">
    <name type="scientific">Ruminiclostridium hungatei</name>
    <name type="common">Clostridium hungatei</name>
    <dbReference type="NCBI Taxonomy" id="48256"/>
    <lineage>
        <taxon>Bacteria</taxon>
        <taxon>Bacillati</taxon>
        <taxon>Bacillota</taxon>
        <taxon>Clostridia</taxon>
        <taxon>Eubacteriales</taxon>
        <taxon>Oscillospiraceae</taxon>
        <taxon>Ruminiclostridium</taxon>
    </lineage>
</organism>
<evidence type="ECO:0000256" key="4">
    <source>
        <dbReference type="ARBA" id="ARBA00023014"/>
    </source>
</evidence>
<evidence type="ECO:0000256" key="3">
    <source>
        <dbReference type="ARBA" id="ARBA00023004"/>
    </source>
</evidence>
<evidence type="ECO:0000313" key="7">
    <source>
        <dbReference type="Proteomes" id="UP000191554"/>
    </source>
</evidence>
<dbReference type="Gene3D" id="3.20.20.70">
    <property type="entry name" value="Aldolase class I"/>
    <property type="match status" value="1"/>
</dbReference>
<keyword evidence="1" id="KW-0949">S-adenosyl-L-methionine</keyword>
<evidence type="ECO:0000313" key="6">
    <source>
        <dbReference type="EMBL" id="OPX45161.1"/>
    </source>
</evidence>
<dbReference type="Pfam" id="PF13186">
    <property type="entry name" value="SPASM"/>
    <property type="match status" value="1"/>
</dbReference>
<dbReference type="CDD" id="cd21109">
    <property type="entry name" value="SPASM"/>
    <property type="match status" value="1"/>
</dbReference>
<keyword evidence="4" id="KW-0411">Iron-sulfur</keyword>